<dbReference type="Pfam" id="PF11751">
    <property type="entry name" value="PorP_SprF"/>
    <property type="match status" value="1"/>
</dbReference>
<dbReference type="Pfam" id="PF00691">
    <property type="entry name" value="OmpA"/>
    <property type="match status" value="1"/>
</dbReference>
<comment type="subcellular location">
    <subcellularLocation>
        <location evidence="1">Cell outer membrane</location>
    </subcellularLocation>
</comment>
<dbReference type="PANTHER" id="PTHR30329">
    <property type="entry name" value="STATOR ELEMENT OF FLAGELLAR MOTOR COMPLEX"/>
    <property type="match status" value="1"/>
</dbReference>
<accession>A0AAP2DLJ8</accession>
<dbReference type="PROSITE" id="PS51123">
    <property type="entry name" value="OMPA_2"/>
    <property type="match status" value="1"/>
</dbReference>
<organism evidence="7 8">
    <name type="scientific">Chryseosolibacter histidini</name>
    <dbReference type="NCBI Taxonomy" id="2782349"/>
    <lineage>
        <taxon>Bacteria</taxon>
        <taxon>Pseudomonadati</taxon>
        <taxon>Bacteroidota</taxon>
        <taxon>Cytophagia</taxon>
        <taxon>Cytophagales</taxon>
        <taxon>Chryseotaleaceae</taxon>
        <taxon>Chryseosolibacter</taxon>
    </lineage>
</organism>
<feature type="compositionally biased region" description="Low complexity" evidence="5">
    <location>
        <begin position="343"/>
        <end position="358"/>
    </location>
</feature>
<evidence type="ECO:0000256" key="2">
    <source>
        <dbReference type="ARBA" id="ARBA00023136"/>
    </source>
</evidence>
<protein>
    <submittedName>
        <fullName evidence="7">PorP/SprF family type IX secretion system membrane protein</fullName>
    </submittedName>
</protein>
<keyword evidence="2 4" id="KW-0472">Membrane</keyword>
<reference evidence="7 8" key="1">
    <citation type="submission" date="2021-05" db="EMBL/GenBank/DDBJ databases">
        <title>A Polyphasic approach of four new species of the genus Ohtaekwangia: Ohtaekwangia histidinii sp. nov., Ohtaekwangia cretensis sp. nov., Ohtaekwangia indiensis sp. nov., Ohtaekwangia reichenbachii sp. nov. from diverse environment.</title>
        <authorList>
            <person name="Octaviana S."/>
        </authorList>
    </citation>
    <scope>NUCLEOTIDE SEQUENCE [LARGE SCALE GENOMIC DNA]</scope>
    <source>
        <strain evidence="7 8">PWU4</strain>
    </source>
</reference>
<dbReference type="AlphaFoldDB" id="A0AAP2DLJ8"/>
<dbReference type="InterPro" id="IPR019861">
    <property type="entry name" value="PorP/SprF_Bacteroidetes"/>
</dbReference>
<evidence type="ECO:0000256" key="1">
    <source>
        <dbReference type="ARBA" id="ARBA00004442"/>
    </source>
</evidence>
<feature type="region of interest" description="Disordered" evidence="5">
    <location>
        <begin position="335"/>
        <end position="360"/>
    </location>
</feature>
<dbReference type="InterPro" id="IPR036737">
    <property type="entry name" value="OmpA-like_sf"/>
</dbReference>
<comment type="caution">
    <text evidence="7">The sequence shown here is derived from an EMBL/GenBank/DDBJ whole genome shotgun (WGS) entry which is preliminary data.</text>
</comment>
<dbReference type="GO" id="GO:0009279">
    <property type="term" value="C:cell outer membrane"/>
    <property type="evidence" value="ECO:0007669"/>
    <property type="project" value="UniProtKB-SubCell"/>
</dbReference>
<dbReference type="SUPFAM" id="SSF103088">
    <property type="entry name" value="OmpA-like"/>
    <property type="match status" value="1"/>
</dbReference>
<dbReference type="InterPro" id="IPR050330">
    <property type="entry name" value="Bact_OuterMem_StrucFunc"/>
</dbReference>
<dbReference type="RefSeq" id="WP_254161205.1">
    <property type="nucleotide sequence ID" value="NZ_JAHESF010000003.1"/>
</dbReference>
<evidence type="ECO:0000256" key="4">
    <source>
        <dbReference type="PROSITE-ProRule" id="PRU00473"/>
    </source>
</evidence>
<evidence type="ECO:0000256" key="3">
    <source>
        <dbReference type="ARBA" id="ARBA00023237"/>
    </source>
</evidence>
<gene>
    <name evidence="7" type="ORF">KK083_04715</name>
</gene>
<feature type="domain" description="OmpA-like" evidence="6">
    <location>
        <begin position="415"/>
        <end position="532"/>
    </location>
</feature>
<keyword evidence="3" id="KW-0998">Cell outer membrane</keyword>
<dbReference type="Proteomes" id="UP001319200">
    <property type="component" value="Unassembled WGS sequence"/>
</dbReference>
<evidence type="ECO:0000259" key="6">
    <source>
        <dbReference type="PROSITE" id="PS51123"/>
    </source>
</evidence>
<dbReference type="CDD" id="cd07185">
    <property type="entry name" value="OmpA_C-like"/>
    <property type="match status" value="1"/>
</dbReference>
<evidence type="ECO:0000313" key="8">
    <source>
        <dbReference type="Proteomes" id="UP001319200"/>
    </source>
</evidence>
<keyword evidence="8" id="KW-1185">Reference proteome</keyword>
<sequence>MMARSIILACLVMTAEWACGQYFQYSQYNFASQRINPAIVASSSYASLGLLYRQQATGGDVDLKSSFVSAVYPMLNRRTGQRWAGIGVTAMDDRADAIFKTQEASLSYALNIPLSRFTTLSLGMKGLYLQRRINLDGLYTGEQFISDRGFDRSIANGENLHYLRSDFFTFSTGMYWQQTDRAGDRVAYFGLSLFDFNRPDDSFAGVQSQLSSTMVFNGGVRIYHDGQLSFSPELLFTRSASNNVINMGAVTSYVVNPTAKVQYVRIDILTKYVAGRSGILGLQWHSENFSIGCSYDFPVGQKNAGNTSAFEVGLELRKLVDHKFKRKVIARKKNQPVPNRARAGTSTTAKKTVATKITPPGSRATAALSGVQAEYKADSAISTPSQKVQADIKTTLRHKQDSVLTHAEAGAVDHEPFVVEKVTLHFNFEFNSSDLDEPSGQYLDELAEALAENEHLRIRLTGHTDNIGSAKFNQRLSLFRANTIKQYLVEKGLDPERVETEGKGLTEPLNENKTDEERARNRRVELTILYED</sequence>
<evidence type="ECO:0000256" key="5">
    <source>
        <dbReference type="SAM" id="MobiDB-lite"/>
    </source>
</evidence>
<dbReference type="InterPro" id="IPR006664">
    <property type="entry name" value="OMP_bac"/>
</dbReference>
<dbReference type="Gene3D" id="3.30.1330.60">
    <property type="entry name" value="OmpA-like domain"/>
    <property type="match status" value="1"/>
</dbReference>
<dbReference type="PANTHER" id="PTHR30329:SF21">
    <property type="entry name" value="LIPOPROTEIN YIAD-RELATED"/>
    <property type="match status" value="1"/>
</dbReference>
<dbReference type="EMBL" id="JAHESF010000003">
    <property type="protein sequence ID" value="MBT1696164.1"/>
    <property type="molecule type" value="Genomic_DNA"/>
</dbReference>
<dbReference type="NCBIfam" id="TIGR03519">
    <property type="entry name" value="T9SS_PorP_fam"/>
    <property type="match status" value="1"/>
</dbReference>
<name>A0AAP2DLJ8_9BACT</name>
<evidence type="ECO:0000313" key="7">
    <source>
        <dbReference type="EMBL" id="MBT1696164.1"/>
    </source>
</evidence>
<dbReference type="InterPro" id="IPR006665">
    <property type="entry name" value="OmpA-like"/>
</dbReference>
<feature type="region of interest" description="Disordered" evidence="5">
    <location>
        <begin position="499"/>
        <end position="518"/>
    </location>
</feature>
<dbReference type="PRINTS" id="PR01021">
    <property type="entry name" value="OMPADOMAIN"/>
</dbReference>
<proteinExistence type="predicted"/>